<gene>
    <name evidence="3" type="ORF">Ae201684_008905</name>
</gene>
<keyword evidence="4" id="KW-1185">Reference proteome</keyword>
<dbReference type="PROSITE" id="PS50202">
    <property type="entry name" value="MSP"/>
    <property type="match status" value="1"/>
</dbReference>
<dbReference type="InterPro" id="IPR008962">
    <property type="entry name" value="PapD-like_sf"/>
</dbReference>
<dbReference type="InterPro" id="IPR013783">
    <property type="entry name" value="Ig-like_fold"/>
</dbReference>
<proteinExistence type="predicted"/>
<reference evidence="3 4" key="1">
    <citation type="submission" date="2019-07" db="EMBL/GenBank/DDBJ databases">
        <title>Genomics analysis of Aphanomyces spp. identifies a new class of oomycete effector associated with host adaptation.</title>
        <authorList>
            <person name="Gaulin E."/>
        </authorList>
    </citation>
    <scope>NUCLEOTIDE SEQUENCE [LARGE SCALE GENOMIC DNA]</scope>
    <source>
        <strain evidence="3 4">ATCC 201684</strain>
    </source>
</reference>
<evidence type="ECO:0000313" key="3">
    <source>
        <dbReference type="EMBL" id="KAF0734445.1"/>
    </source>
</evidence>
<dbReference type="Proteomes" id="UP000481153">
    <property type="component" value="Unassembled WGS sequence"/>
</dbReference>
<name>A0A6G0X3F7_9STRA</name>
<evidence type="ECO:0000259" key="2">
    <source>
        <dbReference type="PROSITE" id="PS50202"/>
    </source>
</evidence>
<organism evidence="3 4">
    <name type="scientific">Aphanomyces euteiches</name>
    <dbReference type="NCBI Taxonomy" id="100861"/>
    <lineage>
        <taxon>Eukaryota</taxon>
        <taxon>Sar</taxon>
        <taxon>Stramenopiles</taxon>
        <taxon>Oomycota</taxon>
        <taxon>Saprolegniomycetes</taxon>
        <taxon>Saprolegniales</taxon>
        <taxon>Verrucalvaceae</taxon>
        <taxon>Aphanomyces</taxon>
    </lineage>
</organism>
<feature type="region of interest" description="Disordered" evidence="1">
    <location>
        <begin position="49"/>
        <end position="81"/>
    </location>
</feature>
<dbReference type="EMBL" id="VJMJ01000114">
    <property type="protein sequence ID" value="KAF0734445.1"/>
    <property type="molecule type" value="Genomic_DNA"/>
</dbReference>
<dbReference type="Gene3D" id="2.60.40.10">
    <property type="entry name" value="Immunoglobulins"/>
    <property type="match status" value="2"/>
</dbReference>
<dbReference type="SUPFAM" id="SSF49354">
    <property type="entry name" value="PapD-like"/>
    <property type="match status" value="2"/>
</dbReference>
<sequence>MTTECVSLDEILGQDKFTLTSQDMDTARRIANESGLSLDSVASSLLNMRPSSSSSTWTTTSHAVLRPRSTSGGDNTGPSRLSYDSSAHTAWTLTADATLLQPPTCVSVHPGLEFTLDGNIPNSKHTLILHNASPNRHVVFKLKVPNKHRTVYTITPNLGILRPQEALSIVVEVADCSHLVKDVPVHTTKTYVHQFMLQLLHAPDATCDQLEYLDYGEQHRVQAALWAQAEPTAIQQCMLTCSLPCTRLACLTTARRIPSSLSTLNRRSAQGATLTLTNLNTTSVAFKIKTNCGATSTPSFGVLASLSTISIHLAPKNYATKPTDRLRIESVALPDYEEHIRRDGKRTADDLRRIVQAAWPSIDDTFKACHTIHPWESSRKPFTPKP</sequence>
<dbReference type="AlphaFoldDB" id="A0A6G0X3F7"/>
<feature type="domain" description="MSP" evidence="2">
    <location>
        <begin position="97"/>
        <end position="244"/>
    </location>
</feature>
<feature type="compositionally biased region" description="Low complexity" evidence="1">
    <location>
        <begin position="51"/>
        <end position="61"/>
    </location>
</feature>
<feature type="compositionally biased region" description="Polar residues" evidence="1">
    <location>
        <begin position="68"/>
        <end position="81"/>
    </location>
</feature>
<comment type="caution">
    <text evidence="3">The sequence shown here is derived from an EMBL/GenBank/DDBJ whole genome shotgun (WGS) entry which is preliminary data.</text>
</comment>
<protein>
    <recommendedName>
        <fullName evidence="2">MSP domain-containing protein</fullName>
    </recommendedName>
</protein>
<dbReference type="InterPro" id="IPR000535">
    <property type="entry name" value="MSP_dom"/>
</dbReference>
<accession>A0A6G0X3F7</accession>
<dbReference type="VEuPathDB" id="FungiDB:AeMF1_011023"/>
<evidence type="ECO:0000256" key="1">
    <source>
        <dbReference type="SAM" id="MobiDB-lite"/>
    </source>
</evidence>
<evidence type="ECO:0000313" key="4">
    <source>
        <dbReference type="Proteomes" id="UP000481153"/>
    </source>
</evidence>